<proteinExistence type="predicted"/>
<dbReference type="EMBL" id="JACGCM010001329">
    <property type="protein sequence ID" value="KAF6156496.1"/>
    <property type="molecule type" value="Genomic_DNA"/>
</dbReference>
<dbReference type="Pfam" id="PF26138">
    <property type="entry name" value="DUF8040"/>
    <property type="match status" value="1"/>
</dbReference>
<feature type="transmembrane region" description="Helical" evidence="1">
    <location>
        <begin position="335"/>
        <end position="355"/>
    </location>
</feature>
<dbReference type="PANTHER" id="PTHR22930">
    <property type="match status" value="1"/>
</dbReference>
<dbReference type="InterPro" id="IPR045249">
    <property type="entry name" value="HARBI1-like"/>
</dbReference>
<dbReference type="Proteomes" id="UP000541444">
    <property type="component" value="Unassembled WGS sequence"/>
</dbReference>
<evidence type="ECO:0000256" key="1">
    <source>
        <dbReference type="SAM" id="Phobius"/>
    </source>
</evidence>
<sequence>MPANGDTADKRFGNFNQFFSPPFESFSNPANGVLARATGVKPMGFGSEMPTKLALMIGKIVDRLHRIREEREEMRLPQACGWHMRMDQYDDKTSELEVLGVAAATAVSLVLLLVEATQYDRTPSVNRREHMNANLCWLYDESDIIYHNMLQMNKACFISFYGRLRGKGLRASKHLDVEEQVAIFLLIVGHDTRFRHAQASTMRSLETISKYFHVVLKYVLRLGKDLIKHATPDLPLATRNNHHVWANTYFKNCVGVVDGTFIPTTVPLKDQPRTDGYVLYGFYKGRGDCLFAVFIEKERHVQRGVALEDEEAPPVVEVEESEDVEDQGGMAVRDVYCWIFCLVLACVGVIFHHILLDGRLHEYVVDIQKFLEEETKRKEVKQEQGQGQARHLYMIEI</sequence>
<evidence type="ECO:0000313" key="3">
    <source>
        <dbReference type="EMBL" id="KAF6156496.1"/>
    </source>
</evidence>
<keyword evidence="1" id="KW-1133">Transmembrane helix</keyword>
<accession>A0A7J7MNN3</accession>
<evidence type="ECO:0000313" key="4">
    <source>
        <dbReference type="Proteomes" id="UP000541444"/>
    </source>
</evidence>
<dbReference type="AlphaFoldDB" id="A0A7J7MNN3"/>
<evidence type="ECO:0000259" key="2">
    <source>
        <dbReference type="Pfam" id="PF26138"/>
    </source>
</evidence>
<name>A0A7J7MNN3_9MAGN</name>
<protein>
    <recommendedName>
        <fullName evidence="2">DUF8040 domain-containing protein</fullName>
    </recommendedName>
</protein>
<dbReference type="InterPro" id="IPR058353">
    <property type="entry name" value="DUF8040"/>
</dbReference>
<keyword evidence="4" id="KW-1185">Reference proteome</keyword>
<feature type="domain" description="DUF8040" evidence="2">
    <location>
        <begin position="146"/>
        <end position="220"/>
    </location>
</feature>
<keyword evidence="1" id="KW-0472">Membrane</keyword>
<reference evidence="3 4" key="1">
    <citation type="journal article" date="2020" name="IScience">
        <title>Genome Sequencing of the Endangered Kingdonia uniflora (Circaeasteraceae, Ranunculales) Reveals Potential Mechanisms of Evolutionary Specialization.</title>
        <authorList>
            <person name="Sun Y."/>
            <person name="Deng T."/>
            <person name="Zhang A."/>
            <person name="Moore M.J."/>
            <person name="Landis J.B."/>
            <person name="Lin N."/>
            <person name="Zhang H."/>
            <person name="Zhang X."/>
            <person name="Huang J."/>
            <person name="Zhang X."/>
            <person name="Sun H."/>
            <person name="Wang H."/>
        </authorList>
    </citation>
    <scope>NUCLEOTIDE SEQUENCE [LARGE SCALE GENOMIC DNA]</scope>
    <source>
        <strain evidence="3">TB1705</strain>
        <tissue evidence="3">Leaf</tissue>
    </source>
</reference>
<dbReference type="PANTHER" id="PTHR22930:SF259">
    <property type="entry name" value="OS08G0106900 PROTEIN"/>
    <property type="match status" value="1"/>
</dbReference>
<organism evidence="3 4">
    <name type="scientific">Kingdonia uniflora</name>
    <dbReference type="NCBI Taxonomy" id="39325"/>
    <lineage>
        <taxon>Eukaryota</taxon>
        <taxon>Viridiplantae</taxon>
        <taxon>Streptophyta</taxon>
        <taxon>Embryophyta</taxon>
        <taxon>Tracheophyta</taxon>
        <taxon>Spermatophyta</taxon>
        <taxon>Magnoliopsida</taxon>
        <taxon>Ranunculales</taxon>
        <taxon>Circaeasteraceae</taxon>
        <taxon>Kingdonia</taxon>
    </lineage>
</organism>
<gene>
    <name evidence="3" type="ORF">GIB67_011297</name>
</gene>
<comment type="caution">
    <text evidence="3">The sequence shown here is derived from an EMBL/GenBank/DDBJ whole genome shotgun (WGS) entry which is preliminary data.</text>
</comment>
<keyword evidence="1" id="KW-0812">Transmembrane</keyword>